<dbReference type="InterPro" id="IPR006070">
    <property type="entry name" value="Sua5-like_dom"/>
</dbReference>
<keyword evidence="5" id="KW-0808">Transferase</keyword>
<dbReference type="InterPro" id="IPR050156">
    <property type="entry name" value="TC-AMP_synthase_SUA5"/>
</dbReference>
<dbReference type="KEGG" id="mhs:MOS_743"/>
<evidence type="ECO:0000256" key="9">
    <source>
        <dbReference type="ARBA" id="ARBA00022840"/>
    </source>
</evidence>
<evidence type="ECO:0000256" key="10">
    <source>
        <dbReference type="ARBA" id="ARBA00029774"/>
    </source>
</evidence>
<keyword evidence="8" id="KW-0547">Nucleotide-binding</keyword>
<organism evidence="13 14">
    <name type="scientific">Mesomycoplasma hyorhinis SK76</name>
    <dbReference type="NCBI Taxonomy" id="1118964"/>
    <lineage>
        <taxon>Bacteria</taxon>
        <taxon>Bacillati</taxon>
        <taxon>Mycoplasmatota</taxon>
        <taxon>Mycoplasmoidales</taxon>
        <taxon>Metamycoplasmataceae</taxon>
        <taxon>Mesomycoplasma</taxon>
    </lineage>
</organism>
<evidence type="ECO:0000256" key="2">
    <source>
        <dbReference type="ARBA" id="ARBA00007663"/>
    </source>
</evidence>
<keyword evidence="9" id="KW-0067">ATP-binding</keyword>
<dbReference type="PANTHER" id="PTHR17490:SF16">
    <property type="entry name" value="THREONYLCARBAMOYL-AMP SYNTHASE"/>
    <property type="match status" value="1"/>
</dbReference>
<proteinExistence type="inferred from homology"/>
<dbReference type="Gene3D" id="3.90.870.10">
    <property type="entry name" value="DHBP synthase"/>
    <property type="match status" value="1"/>
</dbReference>
<reference evidence="13 14" key="1">
    <citation type="journal article" date="2013" name="Genome Announc.">
        <title>Complete Genome Sequence of Mycoplasma hyorhinis Strain SK76.</title>
        <authorList>
            <person name="Goodison S."/>
            <person name="Urquidi V."/>
            <person name="Kumar D."/>
            <person name="Reyes L."/>
            <person name="Rosser C.J."/>
        </authorList>
    </citation>
    <scope>NUCLEOTIDE SEQUENCE [LARGE SCALE GENOMIC DNA]</scope>
    <source>
        <strain evidence="13 14">SK76</strain>
    </source>
</reference>
<dbReference type="GO" id="GO:0000049">
    <property type="term" value="F:tRNA binding"/>
    <property type="evidence" value="ECO:0007669"/>
    <property type="project" value="TreeGrafter"/>
</dbReference>
<dbReference type="RefSeq" id="WP_014335757.1">
    <property type="nucleotide sequence ID" value="NC_019552.1"/>
</dbReference>
<dbReference type="EMBL" id="CP003914">
    <property type="protein sequence ID" value="AFX74645.1"/>
    <property type="molecule type" value="Genomic_DNA"/>
</dbReference>
<evidence type="ECO:0000256" key="1">
    <source>
        <dbReference type="ARBA" id="ARBA00004496"/>
    </source>
</evidence>
<sequence>MTKKYKQSVLINNDSKKQLLNYFLKHKFFKDYDEIKNENDNEITLVYSSCLLSLKFCQITQNFFIFLHFSKSDKSASLFKIHILRFFKKLKKYSKVFLLTTDTLVGLGTFLKNPNLKQIYLLKKRPLIKKIIILIGKIEQLNSFISKENYQKYQKEFQQHWPGSTTLIIEKQGFRIPNNLAIQELLIKEGPAFVTSANISNEKNLTLEQARKKFFCIFNVYNLTIGNGIASKIIDLDNNKVLR</sequence>
<keyword evidence="7" id="KW-0548">Nucleotidyltransferase</keyword>
<comment type="subcellular location">
    <subcellularLocation>
        <location evidence="1">Cytoplasm</location>
    </subcellularLocation>
</comment>
<dbReference type="GO" id="GO:0003725">
    <property type="term" value="F:double-stranded RNA binding"/>
    <property type="evidence" value="ECO:0007669"/>
    <property type="project" value="InterPro"/>
</dbReference>
<dbReference type="AlphaFoldDB" id="A0AAI8ANJ8"/>
<dbReference type="InterPro" id="IPR017945">
    <property type="entry name" value="DHBP_synth_RibB-like_a/b_dom"/>
</dbReference>
<evidence type="ECO:0000313" key="14">
    <source>
        <dbReference type="Proteomes" id="UP000009399"/>
    </source>
</evidence>
<name>A0AAI8ANJ8_MESHY</name>
<evidence type="ECO:0000256" key="7">
    <source>
        <dbReference type="ARBA" id="ARBA00022695"/>
    </source>
</evidence>
<dbReference type="GO" id="GO:0006450">
    <property type="term" value="P:regulation of translational fidelity"/>
    <property type="evidence" value="ECO:0007669"/>
    <property type="project" value="TreeGrafter"/>
</dbReference>
<evidence type="ECO:0000259" key="12">
    <source>
        <dbReference type="PROSITE" id="PS51163"/>
    </source>
</evidence>
<accession>A0AAI8ANJ8</accession>
<evidence type="ECO:0000256" key="8">
    <source>
        <dbReference type="ARBA" id="ARBA00022741"/>
    </source>
</evidence>
<dbReference type="SUPFAM" id="SSF55821">
    <property type="entry name" value="YrdC/RibB"/>
    <property type="match status" value="1"/>
</dbReference>
<dbReference type="GeneID" id="93248824"/>
<evidence type="ECO:0000256" key="11">
    <source>
        <dbReference type="ARBA" id="ARBA00048366"/>
    </source>
</evidence>
<dbReference type="Proteomes" id="UP000009399">
    <property type="component" value="Chromosome"/>
</dbReference>
<evidence type="ECO:0000313" key="13">
    <source>
        <dbReference type="EMBL" id="AFX74645.1"/>
    </source>
</evidence>
<dbReference type="GO" id="GO:0061710">
    <property type="term" value="F:L-threonylcarbamoyladenylate synthase"/>
    <property type="evidence" value="ECO:0007669"/>
    <property type="project" value="UniProtKB-EC"/>
</dbReference>
<evidence type="ECO:0000256" key="4">
    <source>
        <dbReference type="ARBA" id="ARBA00022490"/>
    </source>
</evidence>
<comment type="catalytic activity">
    <reaction evidence="11">
        <text>L-threonine + hydrogencarbonate + ATP = L-threonylcarbamoyladenylate + diphosphate + H2O</text>
        <dbReference type="Rhea" id="RHEA:36407"/>
        <dbReference type="ChEBI" id="CHEBI:15377"/>
        <dbReference type="ChEBI" id="CHEBI:17544"/>
        <dbReference type="ChEBI" id="CHEBI:30616"/>
        <dbReference type="ChEBI" id="CHEBI:33019"/>
        <dbReference type="ChEBI" id="CHEBI:57926"/>
        <dbReference type="ChEBI" id="CHEBI:73682"/>
        <dbReference type="EC" id="2.7.7.87"/>
    </reaction>
</comment>
<dbReference type="Pfam" id="PF01300">
    <property type="entry name" value="Sua5_yciO_yrdC"/>
    <property type="match status" value="1"/>
</dbReference>
<feature type="domain" description="YrdC-like" evidence="12">
    <location>
        <begin position="80"/>
        <end position="243"/>
    </location>
</feature>
<evidence type="ECO:0000256" key="3">
    <source>
        <dbReference type="ARBA" id="ARBA00012584"/>
    </source>
</evidence>
<dbReference type="GO" id="GO:0005737">
    <property type="term" value="C:cytoplasm"/>
    <property type="evidence" value="ECO:0007669"/>
    <property type="project" value="UniProtKB-SubCell"/>
</dbReference>
<protein>
    <recommendedName>
        <fullName evidence="10">L-threonylcarbamoyladenylate synthase</fullName>
        <ecNumber evidence="3">2.7.7.87</ecNumber>
    </recommendedName>
    <alternativeName>
        <fullName evidence="10">L-threonylcarbamoyladenylate synthase</fullName>
    </alternativeName>
</protein>
<comment type="similarity">
    <text evidence="2">Belongs to the SUA5 family.</text>
</comment>
<gene>
    <name evidence="13" type="ORF">MOS_743</name>
</gene>
<dbReference type="EC" id="2.7.7.87" evidence="3"/>
<dbReference type="GO" id="GO:0008033">
    <property type="term" value="P:tRNA processing"/>
    <property type="evidence" value="ECO:0007669"/>
    <property type="project" value="UniProtKB-KW"/>
</dbReference>
<keyword evidence="4" id="KW-0963">Cytoplasm</keyword>
<dbReference type="GO" id="GO:0005524">
    <property type="term" value="F:ATP binding"/>
    <property type="evidence" value="ECO:0007669"/>
    <property type="project" value="UniProtKB-KW"/>
</dbReference>
<dbReference type="PANTHER" id="PTHR17490">
    <property type="entry name" value="SUA5"/>
    <property type="match status" value="1"/>
</dbReference>
<dbReference type="PROSITE" id="PS51163">
    <property type="entry name" value="YRDC"/>
    <property type="match status" value="1"/>
</dbReference>
<evidence type="ECO:0000256" key="5">
    <source>
        <dbReference type="ARBA" id="ARBA00022679"/>
    </source>
</evidence>
<keyword evidence="6" id="KW-0819">tRNA processing</keyword>
<evidence type="ECO:0000256" key="6">
    <source>
        <dbReference type="ARBA" id="ARBA00022694"/>
    </source>
</evidence>